<keyword evidence="2" id="KW-0723">Serine/threonine-protein kinase</keyword>
<dbReference type="SUPFAM" id="SSF56112">
    <property type="entry name" value="Protein kinase-like (PK-like)"/>
    <property type="match status" value="1"/>
</dbReference>
<dbReference type="Pfam" id="PF00069">
    <property type="entry name" value="Pkinase"/>
    <property type="match status" value="2"/>
</dbReference>
<dbReference type="InterPro" id="IPR056813">
    <property type="entry name" value="GIL1_IRKI_C"/>
</dbReference>
<dbReference type="PANTHER" id="PTHR31161">
    <property type="entry name" value="PROTEIN GRAVITROPIC IN THE LIGHT 1"/>
    <property type="match status" value="1"/>
</dbReference>
<keyword evidence="3" id="KW-0808">Transferase</keyword>
<keyword evidence="5 10" id="KW-0418">Kinase</keyword>
<dbReference type="FunFam" id="1.10.510.10:FF:000624">
    <property type="entry name" value="Mitogen-activated protein kinase"/>
    <property type="match status" value="1"/>
</dbReference>
<feature type="binding site" evidence="7">
    <location>
        <position position="91"/>
    </location>
    <ligand>
        <name>ATP</name>
        <dbReference type="ChEBI" id="CHEBI:30616"/>
    </ligand>
</feature>
<evidence type="ECO:0000313" key="11">
    <source>
        <dbReference type="Proteomes" id="UP001055439"/>
    </source>
</evidence>
<dbReference type="Pfam" id="PF24994">
    <property type="entry name" value="GIL1_IRKI_C"/>
    <property type="match status" value="1"/>
</dbReference>
<keyword evidence="4 7" id="KW-0547">Nucleotide-binding</keyword>
<dbReference type="Proteomes" id="UP001055439">
    <property type="component" value="Chromosome 5"/>
</dbReference>
<dbReference type="Pfam" id="PF04859">
    <property type="entry name" value="DUF641"/>
    <property type="match status" value="1"/>
</dbReference>
<dbReference type="GO" id="GO:0009639">
    <property type="term" value="P:response to red or far red light"/>
    <property type="evidence" value="ECO:0007669"/>
    <property type="project" value="InterPro"/>
</dbReference>
<evidence type="ECO:0000256" key="8">
    <source>
        <dbReference type="SAM" id="MobiDB-lite"/>
    </source>
</evidence>
<feature type="compositionally biased region" description="Acidic residues" evidence="8">
    <location>
        <begin position="450"/>
        <end position="468"/>
    </location>
</feature>
<keyword evidence="11" id="KW-1185">Reference proteome</keyword>
<evidence type="ECO:0000256" key="6">
    <source>
        <dbReference type="ARBA" id="ARBA00022840"/>
    </source>
</evidence>
<keyword evidence="6 7" id="KW-0067">ATP-binding</keyword>
<evidence type="ECO:0000256" key="3">
    <source>
        <dbReference type="ARBA" id="ARBA00022679"/>
    </source>
</evidence>
<proteinExistence type="inferred from homology"/>
<feature type="domain" description="Protein kinase" evidence="9">
    <location>
        <begin position="1"/>
        <end position="229"/>
    </location>
</feature>
<dbReference type="InterPro" id="IPR011009">
    <property type="entry name" value="Kinase-like_dom_sf"/>
</dbReference>
<dbReference type="FunFam" id="3.30.200.20:FF:000046">
    <property type="entry name" value="Mitogen-activated protein kinase"/>
    <property type="match status" value="1"/>
</dbReference>
<dbReference type="Gene3D" id="1.10.510.10">
    <property type="entry name" value="Transferase(Phosphotransferase) domain 1"/>
    <property type="match status" value="1"/>
</dbReference>
<organism evidence="10 11">
    <name type="scientific">Musa troglodytarum</name>
    <name type="common">fe'i banana</name>
    <dbReference type="NCBI Taxonomy" id="320322"/>
    <lineage>
        <taxon>Eukaryota</taxon>
        <taxon>Viridiplantae</taxon>
        <taxon>Streptophyta</taxon>
        <taxon>Embryophyta</taxon>
        <taxon>Tracheophyta</taxon>
        <taxon>Spermatophyta</taxon>
        <taxon>Magnoliopsida</taxon>
        <taxon>Liliopsida</taxon>
        <taxon>Zingiberales</taxon>
        <taxon>Musaceae</taxon>
        <taxon>Musa</taxon>
    </lineage>
</organism>
<sequence>MEGGAQPTDTEMAEAGGQPPQPAAAPPSRGLENIQETLSHGGRFNQYNMFGNVFEVTSKYKPPIMPIGKGAYGIVCSALNSETGEQVAIKKIANAFDNKIDAKRTLREIKLLRHLDHENVKYTAAIDVWSVGCIFMELMDRKPLFPGRDHVHQLRLLMELIGTPNEADLDFVNENARRYIRQLPRHPRQSFPEKFPHVHPTAVDLVERMLTFDPRQRITVEDALAHPYLASLHDISDEPVCMMPFSFDFEQHALSEEQMKELIYREALAFNPEYYQHVQRLHSSAPAVGHIATASAAMDPRLQPQPDLDRLWANEIRYLHSLWRRGPPPNRNRNPRVSSGPDPDPLHATRVAFKRESKRKERMPTETAASPRRPDEAGTSDPPLVDSWAKLASLTAPNPNPPTAWADVAPPPFVERPPVSAEEQARLAAAQLHHDGLKASQDFFSKIGESDDEEEAHEEGEEEEDDKEEKDGRQLEAFKFFMELFEKDDELTEYYKKNHDKGEFSCFACAAIGTKRVRKFGNCLGLVQHANSISKTKRRGAHRALARAVCQVLGWDTIRSAGVVLDLGDTGGQSSAGAAKTQNKDVIENEEHLPQDITQNTKANDGNVTENLPEVTGRWSSVCYDQTSIPCLQTFVVDSGRDLDRVDIPRVRVVSLAGATDFGRWLSSNVVGGAVPRLSYRVQLDTEERQRSAGPAAHACRLGTRMGARWIRGGGGLSLEHWIRVPPSSTGRWCQRVGESANGAGFASKAVPVCVRCAECGVEGQVNQRRIHHKLTEILFEISRTGKSFTSRAPRLRSRPGFPHSACKCVFRRDVGSSVNTREVSPLRTFLHFVPWDESLASESAAVARDTGFTYEVLRADIKKEKDECEGLMYHTLEGILFLLHDMNLTQTSEWKKSSEASASCAPNIIIPTVKMESTRVTAPPKFGTLARTFNKILHLHRSVNISANGAGVAPEKDDYSIPKLKLSQNFSEHSSILSEGVSDFYKVEHEKQPQNLSSNEIEAMESLLANLFASISAVKAAYAQLQLSQSPYDPDSIQSSDLAIVSELKRVSELKHSYFRNDFIPHTSCESQSALAAQIEEQRNLIKTYRITMNKLKADLKLKDSEICSRQFELLDAEKNNRTLESKLHPGRSLSALDDLHPSGLNPTHFLSVLRFTFKSIQSFVKVMVKEMESAGWDLGAAAGAIQPDVLHCNKPVHWTFAFQSYVCQKMFSDFHHKSYNLAAMEDRSMWGWRQFFDEFTQLRYVEHIQKLSQHSAIANFFRVKYLALVHPKMESSFFGNLDQRAIVYSDQSFPNSAFFAAFAEMARRVWLLHCLFFSFGEPESNRSIFQVRRGSRFSEVYMESIVEDKDVATAKCRPATVGFTVVPGFRVRWTLIQSKVYLLPATSDDNQW</sequence>
<dbReference type="PROSITE" id="PS00107">
    <property type="entry name" value="PROTEIN_KINASE_ATP"/>
    <property type="match status" value="1"/>
</dbReference>
<evidence type="ECO:0000256" key="7">
    <source>
        <dbReference type="PROSITE-ProRule" id="PRU10141"/>
    </source>
</evidence>
<dbReference type="InterPro" id="IPR017441">
    <property type="entry name" value="Protein_kinase_ATP_BS"/>
</dbReference>
<evidence type="ECO:0000256" key="2">
    <source>
        <dbReference type="ARBA" id="ARBA00022527"/>
    </source>
</evidence>
<dbReference type="SMART" id="SM00220">
    <property type="entry name" value="S_TKc"/>
    <property type="match status" value="1"/>
</dbReference>
<evidence type="ECO:0000256" key="4">
    <source>
        <dbReference type="ARBA" id="ARBA00022741"/>
    </source>
</evidence>
<evidence type="ECO:0000256" key="1">
    <source>
        <dbReference type="ARBA" id="ARBA00008832"/>
    </source>
</evidence>
<dbReference type="InterPro" id="IPR040225">
    <property type="entry name" value="GIL1-like"/>
</dbReference>
<dbReference type="InterPro" id="IPR000719">
    <property type="entry name" value="Prot_kinase_dom"/>
</dbReference>
<evidence type="ECO:0000256" key="5">
    <source>
        <dbReference type="ARBA" id="ARBA00022777"/>
    </source>
</evidence>
<feature type="region of interest" description="Disordered" evidence="8">
    <location>
        <begin position="1"/>
        <end position="29"/>
    </location>
</feature>
<accession>A0A9E7G8D7</accession>
<dbReference type="GO" id="GO:0009959">
    <property type="term" value="P:negative gravitropism"/>
    <property type="evidence" value="ECO:0007669"/>
    <property type="project" value="InterPro"/>
</dbReference>
<gene>
    <name evidence="10" type="ORF">MUK42_20727</name>
</gene>
<dbReference type="Gene3D" id="3.30.200.20">
    <property type="entry name" value="Phosphorylase Kinase, domain 1"/>
    <property type="match status" value="2"/>
</dbReference>
<feature type="region of interest" description="Disordered" evidence="8">
    <location>
        <begin position="449"/>
        <end position="471"/>
    </location>
</feature>
<dbReference type="GO" id="GO:0004674">
    <property type="term" value="F:protein serine/threonine kinase activity"/>
    <property type="evidence" value="ECO:0007669"/>
    <property type="project" value="UniProtKB-KW"/>
</dbReference>
<dbReference type="InterPro" id="IPR006943">
    <property type="entry name" value="DUF641_pln"/>
</dbReference>
<dbReference type="GO" id="GO:0005524">
    <property type="term" value="F:ATP binding"/>
    <property type="evidence" value="ECO:0007669"/>
    <property type="project" value="UniProtKB-UniRule"/>
</dbReference>
<evidence type="ECO:0000313" key="10">
    <source>
        <dbReference type="EMBL" id="URE06768.1"/>
    </source>
</evidence>
<feature type="compositionally biased region" description="Basic and acidic residues" evidence="8">
    <location>
        <begin position="353"/>
        <end position="364"/>
    </location>
</feature>
<feature type="compositionally biased region" description="Low complexity" evidence="8">
    <location>
        <begin position="331"/>
        <end position="341"/>
    </location>
</feature>
<comment type="similarity">
    <text evidence="1">Belongs to the protein kinase superfamily. CMGC Ser/Thr protein kinase family. MAP kinase subfamily.</text>
</comment>
<dbReference type="OrthoDB" id="1915848at2759"/>
<protein>
    <submittedName>
        <fullName evidence="10">Mitogen-activated protein kinase</fullName>
    </submittedName>
</protein>
<reference evidence="10" key="1">
    <citation type="submission" date="2022-05" db="EMBL/GenBank/DDBJ databases">
        <title>The Musa troglodytarum L. genome provides insights into the mechanism of non-climacteric behaviour and enrichment of carotenoids.</title>
        <authorList>
            <person name="Wang J."/>
        </authorList>
    </citation>
    <scope>NUCLEOTIDE SEQUENCE</scope>
    <source>
        <tissue evidence="10">Leaf</tissue>
    </source>
</reference>
<evidence type="ECO:0000259" key="9">
    <source>
        <dbReference type="PROSITE" id="PS50011"/>
    </source>
</evidence>
<name>A0A9E7G8D7_9LILI</name>
<dbReference type="EMBL" id="CP097507">
    <property type="protein sequence ID" value="URE06768.1"/>
    <property type="molecule type" value="Genomic_DNA"/>
</dbReference>
<dbReference type="PROSITE" id="PS50011">
    <property type="entry name" value="PROTEIN_KINASE_DOM"/>
    <property type="match status" value="1"/>
</dbReference>
<feature type="region of interest" description="Disordered" evidence="8">
    <location>
        <begin position="323"/>
        <end position="424"/>
    </location>
</feature>